<name>A0A9N7N2N3_STRHE</name>
<reference evidence="1" key="1">
    <citation type="submission" date="2019-12" db="EMBL/GenBank/DDBJ databases">
        <authorList>
            <person name="Scholes J."/>
        </authorList>
    </citation>
    <scope>NUCLEOTIDE SEQUENCE</scope>
</reference>
<sequence length="109" mass="12453">MIAYNPQMLPTFSSHEISNKYLQPNGQSMGAQPKEINKKDGFSEYIGDDERKASGVGRVKLVIRKQELQKMLAVQDMIFEAQRALNTNNDRNMSYKAWFPTLTSIPEIN</sequence>
<gene>
    <name evidence="1" type="ORF">SHERM_17725</name>
</gene>
<dbReference type="EMBL" id="CACSLK010017620">
    <property type="protein sequence ID" value="CAA0818834.1"/>
    <property type="molecule type" value="Genomic_DNA"/>
</dbReference>
<proteinExistence type="predicted"/>
<keyword evidence="2" id="KW-1185">Reference proteome</keyword>
<comment type="caution">
    <text evidence="1">The sequence shown here is derived from an EMBL/GenBank/DDBJ whole genome shotgun (WGS) entry which is preliminary data.</text>
</comment>
<organism evidence="1 2">
    <name type="scientific">Striga hermonthica</name>
    <name type="common">Purple witchweed</name>
    <name type="synonym">Buchnera hermonthica</name>
    <dbReference type="NCBI Taxonomy" id="68872"/>
    <lineage>
        <taxon>Eukaryota</taxon>
        <taxon>Viridiplantae</taxon>
        <taxon>Streptophyta</taxon>
        <taxon>Embryophyta</taxon>
        <taxon>Tracheophyta</taxon>
        <taxon>Spermatophyta</taxon>
        <taxon>Magnoliopsida</taxon>
        <taxon>eudicotyledons</taxon>
        <taxon>Gunneridae</taxon>
        <taxon>Pentapetalae</taxon>
        <taxon>asterids</taxon>
        <taxon>lamiids</taxon>
        <taxon>Lamiales</taxon>
        <taxon>Orobanchaceae</taxon>
        <taxon>Buchnereae</taxon>
        <taxon>Striga</taxon>
    </lineage>
</organism>
<evidence type="ECO:0000313" key="2">
    <source>
        <dbReference type="Proteomes" id="UP001153555"/>
    </source>
</evidence>
<dbReference type="OrthoDB" id="1908589at2759"/>
<dbReference type="AlphaFoldDB" id="A0A9N7N2N3"/>
<dbReference type="Proteomes" id="UP001153555">
    <property type="component" value="Unassembled WGS sequence"/>
</dbReference>
<accession>A0A9N7N2N3</accession>
<evidence type="ECO:0000313" key="1">
    <source>
        <dbReference type="EMBL" id="CAA0818834.1"/>
    </source>
</evidence>
<protein>
    <submittedName>
        <fullName evidence="1">Uncharacterized protein</fullName>
    </submittedName>
</protein>